<dbReference type="GO" id="GO:0070930">
    <property type="term" value="P:trans-translation-dependent protein tagging"/>
    <property type="evidence" value="ECO:0007669"/>
    <property type="project" value="TreeGrafter"/>
</dbReference>
<keyword evidence="1 3" id="KW-0963">Cytoplasm</keyword>
<dbReference type="AlphaFoldDB" id="A0A1H1VY77"/>
<dbReference type="NCBIfam" id="TIGR00086">
    <property type="entry name" value="smpB"/>
    <property type="match status" value="1"/>
</dbReference>
<evidence type="ECO:0000256" key="3">
    <source>
        <dbReference type="HAMAP-Rule" id="MF_00023"/>
    </source>
</evidence>
<keyword evidence="6" id="KW-1185">Reference proteome</keyword>
<dbReference type="InterPro" id="IPR020081">
    <property type="entry name" value="SsrA-bd_prot_CS"/>
</dbReference>
<dbReference type="Proteomes" id="UP000199092">
    <property type="component" value="Chromosome I"/>
</dbReference>
<evidence type="ECO:0000256" key="4">
    <source>
        <dbReference type="SAM" id="MobiDB-lite"/>
    </source>
</evidence>
<evidence type="ECO:0000256" key="2">
    <source>
        <dbReference type="ARBA" id="ARBA00022884"/>
    </source>
</evidence>
<feature type="region of interest" description="Disordered" evidence="4">
    <location>
        <begin position="146"/>
        <end position="174"/>
    </location>
</feature>
<accession>A0A1H1VY77</accession>
<dbReference type="PROSITE" id="PS01317">
    <property type="entry name" value="SSRP"/>
    <property type="match status" value="1"/>
</dbReference>
<dbReference type="STRING" id="546871.SAMN04488543_2606"/>
<evidence type="ECO:0000256" key="1">
    <source>
        <dbReference type="ARBA" id="ARBA00022490"/>
    </source>
</evidence>
<dbReference type="InterPro" id="IPR023620">
    <property type="entry name" value="SmpB"/>
</dbReference>
<sequence length="174" mass="19415">MASTTGWTGGGEDEDMPKEKGVKPVAQNRKARHDYNILDTYEAGVVLGGTEVKSLREGRASLADAFATVDEGEVWLRNAHIPEYSHGTWTNHTARRTRKLLLNRREISRLERDLAGAGTTLIPLSIYFSDGYAKVEIALATGKREYDKRQTLSEREGKREAERALAARNRGERG</sequence>
<gene>
    <name evidence="3" type="primary">smpB</name>
    <name evidence="5" type="ORF">SAMN04488543_2606</name>
</gene>
<dbReference type="InterPro" id="IPR000037">
    <property type="entry name" value="SsrA-bd_prot"/>
</dbReference>
<name>A0A1H1VY77_9ACTN</name>
<reference evidence="5 6" key="1">
    <citation type="submission" date="2016-10" db="EMBL/GenBank/DDBJ databases">
        <authorList>
            <person name="de Groot N.N."/>
        </authorList>
    </citation>
    <scope>NUCLEOTIDE SEQUENCE [LARGE SCALE GENOMIC DNA]</scope>
    <source>
        <strain evidence="5 6">DSM 21741</strain>
    </source>
</reference>
<dbReference type="Gene3D" id="2.40.280.10">
    <property type="match status" value="1"/>
</dbReference>
<protein>
    <recommendedName>
        <fullName evidence="3">SsrA-binding protein</fullName>
    </recommendedName>
    <alternativeName>
        <fullName evidence="3">Small protein B</fullName>
    </alternativeName>
</protein>
<keyword evidence="2 3" id="KW-0694">RNA-binding</keyword>
<comment type="similarity">
    <text evidence="3">Belongs to the SmpB family.</text>
</comment>
<dbReference type="PANTHER" id="PTHR30308:SF2">
    <property type="entry name" value="SSRA-BINDING PROTEIN"/>
    <property type="match status" value="1"/>
</dbReference>
<dbReference type="GO" id="GO:0070929">
    <property type="term" value="P:trans-translation"/>
    <property type="evidence" value="ECO:0007669"/>
    <property type="project" value="UniProtKB-UniRule"/>
</dbReference>
<dbReference type="HAMAP" id="MF_00023">
    <property type="entry name" value="SmpB"/>
    <property type="match status" value="1"/>
</dbReference>
<comment type="subcellular location">
    <subcellularLocation>
        <location evidence="3">Cytoplasm</location>
    </subcellularLocation>
    <text evidence="3">The tmRNA-SmpB complex associates with stalled 70S ribosomes.</text>
</comment>
<organism evidence="5 6">
    <name type="scientific">Friedmanniella luteola</name>
    <dbReference type="NCBI Taxonomy" id="546871"/>
    <lineage>
        <taxon>Bacteria</taxon>
        <taxon>Bacillati</taxon>
        <taxon>Actinomycetota</taxon>
        <taxon>Actinomycetes</taxon>
        <taxon>Propionibacteriales</taxon>
        <taxon>Nocardioidaceae</taxon>
        <taxon>Friedmanniella</taxon>
    </lineage>
</organism>
<comment type="function">
    <text evidence="3">Required for rescue of stalled ribosomes mediated by trans-translation. Binds to transfer-messenger RNA (tmRNA), required for stable association of tmRNA with ribosomes. tmRNA and SmpB together mimic tRNA shape, replacing the anticodon stem-loop with SmpB. tmRNA is encoded by the ssrA gene; the 2 termini fold to resemble tRNA(Ala) and it encodes a 'tag peptide', a short internal open reading frame. During trans-translation Ala-aminoacylated tmRNA acts like a tRNA, entering the A-site of stalled ribosomes, displacing the stalled mRNA. The ribosome then switches to translate the ORF on the tmRNA; the nascent peptide is terminated with the 'tag peptide' encoded by the tmRNA and targeted for degradation. The ribosome is freed to recommence translation, which seems to be the essential function of trans-translation.</text>
</comment>
<feature type="region of interest" description="Disordered" evidence="4">
    <location>
        <begin position="1"/>
        <end position="28"/>
    </location>
</feature>
<dbReference type="EMBL" id="LT629749">
    <property type="protein sequence ID" value="SDS89958.1"/>
    <property type="molecule type" value="Genomic_DNA"/>
</dbReference>
<dbReference type="GO" id="GO:0003723">
    <property type="term" value="F:RNA binding"/>
    <property type="evidence" value="ECO:0007669"/>
    <property type="project" value="UniProtKB-UniRule"/>
</dbReference>
<dbReference type="CDD" id="cd09294">
    <property type="entry name" value="SmpB"/>
    <property type="match status" value="1"/>
</dbReference>
<proteinExistence type="inferred from homology"/>
<dbReference type="GO" id="GO:0005829">
    <property type="term" value="C:cytosol"/>
    <property type="evidence" value="ECO:0007669"/>
    <property type="project" value="TreeGrafter"/>
</dbReference>
<dbReference type="PANTHER" id="PTHR30308">
    <property type="entry name" value="TMRNA-BINDING COMPONENT OF TRANS-TRANSLATION TAGGING COMPLEX"/>
    <property type="match status" value="1"/>
</dbReference>
<dbReference type="SUPFAM" id="SSF74982">
    <property type="entry name" value="Small protein B (SmpB)"/>
    <property type="match status" value="1"/>
</dbReference>
<evidence type="ECO:0000313" key="5">
    <source>
        <dbReference type="EMBL" id="SDS89958.1"/>
    </source>
</evidence>
<dbReference type="Pfam" id="PF01668">
    <property type="entry name" value="SmpB"/>
    <property type="match status" value="1"/>
</dbReference>
<evidence type="ECO:0000313" key="6">
    <source>
        <dbReference type="Proteomes" id="UP000199092"/>
    </source>
</evidence>
<dbReference type="NCBIfam" id="NF003843">
    <property type="entry name" value="PRK05422.1"/>
    <property type="match status" value="1"/>
</dbReference>